<dbReference type="InterPro" id="IPR036291">
    <property type="entry name" value="NAD(P)-bd_dom_sf"/>
</dbReference>
<gene>
    <name evidence="2" type="ORF">N7498_002319</name>
</gene>
<evidence type="ECO:0000313" key="3">
    <source>
        <dbReference type="Proteomes" id="UP001150904"/>
    </source>
</evidence>
<dbReference type="GeneID" id="83176682"/>
<dbReference type="RefSeq" id="XP_058311725.1">
    <property type="nucleotide sequence ID" value="XM_058449381.1"/>
</dbReference>
<sequence length="336" mass="35729">MARIFLTGASGYIGGDVLHVLKSTHPEYQCSVLLRDSAKADAVSKAYPDVRIILGDLDNVALIEEEAAKADVVVHAGSSSHIKSAEATARGLAKHAGPKPGHWIQVSGASVLSISDIVGGRFGEGSDRVYSDVDDASEVRDIIKQNAAKRVADDYVLNKVSGINTALVFPPIIYGQGRGPVNQRSVQIPELSRVAIETRKTVQVGKGESTWSNVHIADVTDVFVKLVEKAIEGSEGDFWGQNGLYFVSNGMLSFGKISQLVADAAHKLGLIDSAAVKTVSASEADALWAPASVLLGTNARQNSQRARQLGWVPQGRSIEQEVPLTVKAEATRLGKL</sequence>
<name>A0A9W9TAS9_9EURO</name>
<dbReference type="PANTHER" id="PTHR48079:SF8">
    <property type="entry name" value="NAD(P)-BINDING DOMAIN-CONTAINING PROTEIN"/>
    <property type="match status" value="1"/>
</dbReference>
<dbReference type="Proteomes" id="UP001150904">
    <property type="component" value="Unassembled WGS sequence"/>
</dbReference>
<dbReference type="GO" id="GO:0004029">
    <property type="term" value="F:aldehyde dehydrogenase (NAD+) activity"/>
    <property type="evidence" value="ECO:0007669"/>
    <property type="project" value="TreeGrafter"/>
</dbReference>
<protein>
    <recommendedName>
        <fullName evidence="1">NAD(P)-binding domain-containing protein</fullName>
    </recommendedName>
</protein>
<evidence type="ECO:0000313" key="2">
    <source>
        <dbReference type="EMBL" id="KAJ5215912.1"/>
    </source>
</evidence>
<feature type="domain" description="NAD(P)-binding" evidence="1">
    <location>
        <begin position="8"/>
        <end position="171"/>
    </location>
</feature>
<reference evidence="2" key="1">
    <citation type="submission" date="2022-12" db="EMBL/GenBank/DDBJ databases">
        <authorList>
            <person name="Petersen C."/>
        </authorList>
    </citation>
    <scope>NUCLEOTIDE SEQUENCE</scope>
    <source>
        <strain evidence="2">IBT 15544</strain>
    </source>
</reference>
<dbReference type="PANTHER" id="PTHR48079">
    <property type="entry name" value="PROTEIN YEEZ"/>
    <property type="match status" value="1"/>
</dbReference>
<organism evidence="2 3">
    <name type="scientific">Penicillium cinerascens</name>
    <dbReference type="NCBI Taxonomy" id="70096"/>
    <lineage>
        <taxon>Eukaryota</taxon>
        <taxon>Fungi</taxon>
        <taxon>Dikarya</taxon>
        <taxon>Ascomycota</taxon>
        <taxon>Pezizomycotina</taxon>
        <taxon>Eurotiomycetes</taxon>
        <taxon>Eurotiomycetidae</taxon>
        <taxon>Eurotiales</taxon>
        <taxon>Aspergillaceae</taxon>
        <taxon>Penicillium</taxon>
    </lineage>
</organism>
<evidence type="ECO:0000259" key="1">
    <source>
        <dbReference type="Pfam" id="PF13460"/>
    </source>
</evidence>
<dbReference type="InterPro" id="IPR051783">
    <property type="entry name" value="NAD(P)-dependent_oxidoreduct"/>
</dbReference>
<dbReference type="EMBL" id="JAPQKR010000005">
    <property type="protein sequence ID" value="KAJ5215912.1"/>
    <property type="molecule type" value="Genomic_DNA"/>
</dbReference>
<proteinExistence type="predicted"/>
<dbReference type="GO" id="GO:0005737">
    <property type="term" value="C:cytoplasm"/>
    <property type="evidence" value="ECO:0007669"/>
    <property type="project" value="TreeGrafter"/>
</dbReference>
<dbReference type="OrthoDB" id="2130169at2759"/>
<keyword evidence="3" id="KW-1185">Reference proteome</keyword>
<dbReference type="SUPFAM" id="SSF51735">
    <property type="entry name" value="NAD(P)-binding Rossmann-fold domains"/>
    <property type="match status" value="1"/>
</dbReference>
<accession>A0A9W9TAS9</accession>
<dbReference type="Gene3D" id="3.40.50.720">
    <property type="entry name" value="NAD(P)-binding Rossmann-like Domain"/>
    <property type="match status" value="1"/>
</dbReference>
<comment type="caution">
    <text evidence="2">The sequence shown here is derived from an EMBL/GenBank/DDBJ whole genome shotgun (WGS) entry which is preliminary data.</text>
</comment>
<dbReference type="Pfam" id="PF13460">
    <property type="entry name" value="NAD_binding_10"/>
    <property type="match status" value="1"/>
</dbReference>
<dbReference type="AlphaFoldDB" id="A0A9W9TAS9"/>
<dbReference type="InterPro" id="IPR016040">
    <property type="entry name" value="NAD(P)-bd_dom"/>
</dbReference>
<reference evidence="2" key="2">
    <citation type="journal article" date="2023" name="IMA Fungus">
        <title>Comparative genomic study of the Penicillium genus elucidates a diverse pangenome and 15 lateral gene transfer events.</title>
        <authorList>
            <person name="Petersen C."/>
            <person name="Sorensen T."/>
            <person name="Nielsen M.R."/>
            <person name="Sondergaard T.E."/>
            <person name="Sorensen J.L."/>
            <person name="Fitzpatrick D.A."/>
            <person name="Frisvad J.C."/>
            <person name="Nielsen K.L."/>
        </authorList>
    </citation>
    <scope>NUCLEOTIDE SEQUENCE</scope>
    <source>
        <strain evidence="2">IBT 15544</strain>
    </source>
</reference>